<organism evidence="1 2">
    <name type="scientific">Kineococcus xinjiangensis</name>
    <dbReference type="NCBI Taxonomy" id="512762"/>
    <lineage>
        <taxon>Bacteria</taxon>
        <taxon>Bacillati</taxon>
        <taxon>Actinomycetota</taxon>
        <taxon>Actinomycetes</taxon>
        <taxon>Kineosporiales</taxon>
        <taxon>Kineosporiaceae</taxon>
        <taxon>Kineococcus</taxon>
    </lineage>
</organism>
<comment type="caution">
    <text evidence="1">The sequence shown here is derived from an EMBL/GenBank/DDBJ whole genome shotgun (WGS) entry which is preliminary data.</text>
</comment>
<proteinExistence type="predicted"/>
<dbReference type="AlphaFoldDB" id="A0A2S6IBS5"/>
<evidence type="ECO:0000313" key="2">
    <source>
        <dbReference type="Proteomes" id="UP000239485"/>
    </source>
</evidence>
<accession>A0A2S6IBS5</accession>
<dbReference type="EMBL" id="PTJD01000032">
    <property type="protein sequence ID" value="PPK89811.1"/>
    <property type="molecule type" value="Genomic_DNA"/>
</dbReference>
<name>A0A2S6IBS5_9ACTN</name>
<protein>
    <submittedName>
        <fullName evidence="1">Uncharacterized protein</fullName>
    </submittedName>
</protein>
<sequence length="108" mass="11821">MASSYTWHQRDVVQERLGFTMPTLSALRVQGLYEHFATLGADEVERPSEVPANGGGGVRVVYVPDEQSLNLSEDQGYRHGVTTLTLTYGCGGLPRLRLTRSGRRGQAA</sequence>
<keyword evidence="2" id="KW-1185">Reference proteome</keyword>
<dbReference type="RefSeq" id="WP_104435978.1">
    <property type="nucleotide sequence ID" value="NZ_PTJD01000032.1"/>
</dbReference>
<evidence type="ECO:0000313" key="1">
    <source>
        <dbReference type="EMBL" id="PPK89811.1"/>
    </source>
</evidence>
<reference evidence="1 2" key="1">
    <citation type="submission" date="2018-02" db="EMBL/GenBank/DDBJ databases">
        <title>Genomic Encyclopedia of Archaeal and Bacterial Type Strains, Phase II (KMG-II): from individual species to whole genera.</title>
        <authorList>
            <person name="Goeker M."/>
        </authorList>
    </citation>
    <scope>NUCLEOTIDE SEQUENCE [LARGE SCALE GENOMIC DNA]</scope>
    <source>
        <strain evidence="1 2">DSM 22857</strain>
    </source>
</reference>
<gene>
    <name evidence="1" type="ORF">CLV92_1327</name>
</gene>
<dbReference type="Proteomes" id="UP000239485">
    <property type="component" value="Unassembled WGS sequence"/>
</dbReference>